<dbReference type="STRING" id="767452.AVL62_01325"/>
<dbReference type="Proteomes" id="UP000054837">
    <property type="component" value="Unassembled WGS sequence"/>
</dbReference>
<keyword evidence="2" id="KW-1185">Reference proteome</keyword>
<protein>
    <recommendedName>
        <fullName evidence="3">2'-5' RNA ligase</fullName>
    </recommendedName>
</protein>
<evidence type="ECO:0008006" key="3">
    <source>
        <dbReference type="Google" id="ProtNLM"/>
    </source>
</evidence>
<sequence>MSRAHALELVLGAEDDAWVRARWAALEDAGIASLARHRGATHRPHLTVASSPRPPEQQLLALAAGQWGPLLPLQLDVTGLVLLGGRRLTIADLVSAPLSARRAQAELTWQWEGADERPWVPHVSLATRLTTESAGMALAALSAGSREHEECPGGREDWVWGRGAGSGAGRSLTVEALRRWDPEAETVSSVAGVAA</sequence>
<dbReference type="RefSeq" id="WP_058891473.1">
    <property type="nucleotide sequence ID" value="NZ_LQBL01000028.1"/>
</dbReference>
<comment type="caution">
    <text evidence="1">The sequence shown here is derived from an EMBL/GenBank/DDBJ whole genome shotgun (WGS) entry which is preliminary data.</text>
</comment>
<dbReference type="SUPFAM" id="SSF55144">
    <property type="entry name" value="LigT-like"/>
    <property type="match status" value="1"/>
</dbReference>
<name>A0A0W8I622_9MICO</name>
<proteinExistence type="predicted"/>
<reference evidence="1 2" key="1">
    <citation type="submission" date="2015-12" db="EMBL/GenBank/DDBJ databases">
        <title>Serinicoccus chungangenesis strain CD08_5 genome sequencing and assembly.</title>
        <authorList>
            <person name="Chander A.M."/>
            <person name="Kaur G."/>
            <person name="Nair G.R."/>
            <person name="Dhawan D.K."/>
            <person name="Kochhar R.K."/>
            <person name="Mayilraj S."/>
            <person name="Bhadada S.K."/>
        </authorList>
    </citation>
    <scope>NUCLEOTIDE SEQUENCE [LARGE SCALE GENOMIC DNA]</scope>
    <source>
        <strain evidence="1 2">CD08_5</strain>
    </source>
</reference>
<dbReference type="AlphaFoldDB" id="A0A0W8I622"/>
<dbReference type="InterPro" id="IPR009097">
    <property type="entry name" value="Cyclic_Pdiesterase"/>
</dbReference>
<accession>A0A0W8I622</accession>
<evidence type="ECO:0000313" key="1">
    <source>
        <dbReference type="EMBL" id="KUG53465.1"/>
    </source>
</evidence>
<dbReference type="OrthoDB" id="3397424at2"/>
<dbReference type="EMBL" id="LQBL01000028">
    <property type="protein sequence ID" value="KUG53465.1"/>
    <property type="molecule type" value="Genomic_DNA"/>
</dbReference>
<organism evidence="1 2">
    <name type="scientific">Serinicoccus chungangensis</name>
    <dbReference type="NCBI Taxonomy" id="767452"/>
    <lineage>
        <taxon>Bacteria</taxon>
        <taxon>Bacillati</taxon>
        <taxon>Actinomycetota</taxon>
        <taxon>Actinomycetes</taxon>
        <taxon>Micrococcales</taxon>
        <taxon>Ornithinimicrobiaceae</taxon>
        <taxon>Serinicoccus</taxon>
    </lineage>
</organism>
<evidence type="ECO:0000313" key="2">
    <source>
        <dbReference type="Proteomes" id="UP000054837"/>
    </source>
</evidence>
<gene>
    <name evidence="1" type="ORF">AVL62_01325</name>
</gene>